<dbReference type="Pfam" id="PF02515">
    <property type="entry name" value="CoA_transf_3"/>
    <property type="match status" value="1"/>
</dbReference>
<dbReference type="SUPFAM" id="SSF89796">
    <property type="entry name" value="CoA-transferase family III (CaiB/BaiF)"/>
    <property type="match status" value="1"/>
</dbReference>
<dbReference type="GO" id="GO:0016740">
    <property type="term" value="F:transferase activity"/>
    <property type="evidence" value="ECO:0007669"/>
    <property type="project" value="UniProtKB-KW"/>
</dbReference>
<sequence length="427" mass="44807">MGLRPRPGRTGRQLGRAHGGGGVTTVNATTPLTPLDGIRVVDLSTGLGTYAGRLFADLGADVIKVEPAGGAPERAVPPLTEGGLSLAFAFTEAGKRSVILEGSDADRAEQLENLLGTAQVLLTSEGPGRLRERGLRPADVTRRHPALVHVSISPFGLTGPWADRPASDLTLLAAGGLLALAGDPDLPPVRAWGNQTSIISGVHAATAALIAVLVLEETGRGQIVDVSAQEAVAHSLENAVQYVDLEQSVRHRVGSGPVEAGTGLFACSDGWVYLVGGLGGLPLAWNAITEWLEGAGVAGAATLREPRWLARDWRRSAEGVRTFRDLFERFAAPRTKRELYEDGQSRGISIAPVSTPDDLLASPQLVERGFFRPMTVDGRTLAFPGSPYRFEGLDVAPGIPPARPGADTRAVLDALPAAARTTAHSKE</sequence>
<dbReference type="PANTHER" id="PTHR48228">
    <property type="entry name" value="SUCCINYL-COA--D-CITRAMALATE COA-TRANSFERASE"/>
    <property type="match status" value="1"/>
</dbReference>
<keyword evidence="3" id="KW-1185">Reference proteome</keyword>
<name>A0A2Z4J866_9ACTN</name>
<gene>
    <name evidence="2" type="ORF">DN051_35615</name>
</gene>
<dbReference type="AlphaFoldDB" id="A0A2Z4J866"/>
<proteinExistence type="predicted"/>
<dbReference type="InterPro" id="IPR044855">
    <property type="entry name" value="CoA-Trfase_III_dom3_sf"/>
</dbReference>
<evidence type="ECO:0000256" key="1">
    <source>
        <dbReference type="SAM" id="MobiDB-lite"/>
    </source>
</evidence>
<protein>
    <submittedName>
        <fullName evidence="2">CoA transferase</fullName>
    </submittedName>
</protein>
<dbReference type="KEGG" id="scad:DN051_35615"/>
<evidence type="ECO:0000313" key="2">
    <source>
        <dbReference type="EMBL" id="AWW41345.1"/>
    </source>
</evidence>
<dbReference type="EMBL" id="CP030073">
    <property type="protein sequence ID" value="AWW41345.1"/>
    <property type="molecule type" value="Genomic_DNA"/>
</dbReference>
<organism evidence="2 3">
    <name type="scientific">Streptomyces cadmiisoli</name>
    <dbReference type="NCBI Taxonomy" id="2184053"/>
    <lineage>
        <taxon>Bacteria</taxon>
        <taxon>Bacillati</taxon>
        <taxon>Actinomycetota</taxon>
        <taxon>Actinomycetes</taxon>
        <taxon>Kitasatosporales</taxon>
        <taxon>Streptomycetaceae</taxon>
        <taxon>Streptomyces</taxon>
        <taxon>Streptomyces aurantiacus group</taxon>
    </lineage>
</organism>
<accession>A0A2Z4J866</accession>
<evidence type="ECO:0000313" key="3">
    <source>
        <dbReference type="Proteomes" id="UP000249616"/>
    </source>
</evidence>
<dbReference type="PANTHER" id="PTHR48228:SF7">
    <property type="entry name" value="FATTY ACYL-COA TRANSFERASE RV3272-RELATED"/>
    <property type="match status" value="1"/>
</dbReference>
<dbReference type="Proteomes" id="UP000249616">
    <property type="component" value="Chromosome"/>
</dbReference>
<reference evidence="2 3" key="1">
    <citation type="journal article" date="2019" name="Int. J. Syst. Evol. Microbiol.">
        <title>Streptomyces cadmiisoli sp. nov., a novel actinomycete isolated from cadmium-contaminated soil.</title>
        <authorList>
            <person name="Li K."/>
            <person name="Tang X."/>
            <person name="Zhao J."/>
            <person name="Guo Y."/>
            <person name="Tang Y."/>
            <person name="Gao J."/>
        </authorList>
    </citation>
    <scope>NUCLEOTIDE SEQUENCE [LARGE SCALE GENOMIC DNA]</scope>
    <source>
        <strain evidence="2 3">ZFG47</strain>
    </source>
</reference>
<feature type="region of interest" description="Disordered" evidence="1">
    <location>
        <begin position="1"/>
        <end position="29"/>
    </location>
</feature>
<dbReference type="Gene3D" id="3.30.1540.10">
    <property type="entry name" value="formyl-coa transferase, domain 3"/>
    <property type="match status" value="1"/>
</dbReference>
<keyword evidence="2" id="KW-0808">Transferase</keyword>
<dbReference type="InterPro" id="IPR050509">
    <property type="entry name" value="CoA-transferase_III"/>
</dbReference>
<dbReference type="Gene3D" id="3.40.50.10540">
    <property type="entry name" value="Crotonobetainyl-coa:carnitine coa-transferase, domain 1"/>
    <property type="match status" value="1"/>
</dbReference>
<dbReference type="InterPro" id="IPR003673">
    <property type="entry name" value="CoA-Trfase_fam_III"/>
</dbReference>
<dbReference type="InterPro" id="IPR023606">
    <property type="entry name" value="CoA-Trfase_III_dom_1_sf"/>
</dbReference>